<proteinExistence type="inferred from homology"/>
<feature type="transmembrane region" description="Helical" evidence="6">
    <location>
        <begin position="31"/>
        <end position="56"/>
    </location>
</feature>
<dbReference type="PANTHER" id="PTHR31357">
    <property type="entry name" value="SERPENTINE RECEPTOR CLASS ALPHA-10"/>
    <property type="match status" value="1"/>
</dbReference>
<evidence type="ECO:0000313" key="7">
    <source>
        <dbReference type="EMBL" id="GMR38007.1"/>
    </source>
</evidence>
<evidence type="ECO:0000256" key="3">
    <source>
        <dbReference type="ARBA" id="ARBA00022989"/>
    </source>
</evidence>
<keyword evidence="4 6" id="KW-0472">Membrane</keyword>
<evidence type="ECO:0000256" key="4">
    <source>
        <dbReference type="ARBA" id="ARBA00023136"/>
    </source>
</evidence>
<protein>
    <recommendedName>
        <fullName evidence="9">G protein-coupled receptor</fullName>
    </recommendedName>
</protein>
<comment type="subcellular location">
    <subcellularLocation>
        <location evidence="1">Membrane</location>
        <topology evidence="1">Multi-pass membrane protein</topology>
    </subcellularLocation>
</comment>
<dbReference type="InterPro" id="IPR000344">
    <property type="entry name" value="7TM_GPCR_serpentine_rcpt_Sra"/>
</dbReference>
<sequence length="285" mass="33276">IFTSIVSISTVFYTARNYLHRTIFENVTKELIIALYVYIAFYSVCLIFAQGSQLVYRYLATQKCDAQVPKAWCIFRYILTVITLTFGLIHVGITLQFLLSSLHFGKRALKVTTRLSIAASFLFTLISAVISYYKESLEGRTPYCTGWTQHSEGVRIRLAWLHFCTITILKNLYECELNGERQKSRNSFDLSLSFHRRQILYAMEQFLPVAVLNALFYLVFFCTTFVSRMIKSSMSQGWYLFMSVVVSMFPHYCYLCPLCFLILIKRGHFKRVSRLYFSALKDQWN</sequence>
<evidence type="ECO:0000256" key="5">
    <source>
        <dbReference type="ARBA" id="ARBA00037994"/>
    </source>
</evidence>
<feature type="non-terminal residue" evidence="7">
    <location>
        <position position="1"/>
    </location>
</feature>
<dbReference type="InterPro" id="IPR051080">
    <property type="entry name" value="Nematode_rcpt-like_serp_alpha"/>
</dbReference>
<dbReference type="GO" id="GO:0004930">
    <property type="term" value="F:G protein-coupled receptor activity"/>
    <property type="evidence" value="ECO:0007669"/>
    <property type="project" value="InterPro"/>
</dbReference>
<dbReference type="GO" id="GO:0004984">
    <property type="term" value="F:olfactory receptor activity"/>
    <property type="evidence" value="ECO:0007669"/>
    <property type="project" value="TreeGrafter"/>
</dbReference>
<feature type="transmembrane region" description="Helical" evidence="6">
    <location>
        <begin position="77"/>
        <end position="99"/>
    </location>
</feature>
<dbReference type="GO" id="GO:0016020">
    <property type="term" value="C:membrane"/>
    <property type="evidence" value="ECO:0007669"/>
    <property type="project" value="UniProtKB-SubCell"/>
</dbReference>
<organism evidence="7 8">
    <name type="scientific">Pristionchus mayeri</name>
    <dbReference type="NCBI Taxonomy" id="1317129"/>
    <lineage>
        <taxon>Eukaryota</taxon>
        <taxon>Metazoa</taxon>
        <taxon>Ecdysozoa</taxon>
        <taxon>Nematoda</taxon>
        <taxon>Chromadorea</taxon>
        <taxon>Rhabditida</taxon>
        <taxon>Rhabditina</taxon>
        <taxon>Diplogasteromorpha</taxon>
        <taxon>Diplogasteroidea</taxon>
        <taxon>Neodiplogasteridae</taxon>
        <taxon>Pristionchus</taxon>
    </lineage>
</organism>
<comment type="similarity">
    <text evidence="5">Belongs to the nematode receptor-like protein sra family.</text>
</comment>
<gene>
    <name evidence="7" type="ORF">PMAYCL1PPCAC_08203</name>
</gene>
<name>A0AAN4ZHD3_9BILA</name>
<dbReference type="Proteomes" id="UP001328107">
    <property type="component" value="Unassembled WGS sequence"/>
</dbReference>
<feature type="transmembrane region" description="Helical" evidence="6">
    <location>
        <begin position="206"/>
        <end position="226"/>
    </location>
</feature>
<keyword evidence="3 6" id="KW-1133">Transmembrane helix</keyword>
<dbReference type="EMBL" id="BTRK01000002">
    <property type="protein sequence ID" value="GMR38007.1"/>
    <property type="molecule type" value="Genomic_DNA"/>
</dbReference>
<dbReference type="PANTHER" id="PTHR31357:SF5">
    <property type="entry name" value="SERPENTINE RECEPTOR CLASS ALPHA-1-RELATED"/>
    <property type="match status" value="1"/>
</dbReference>
<dbReference type="Pfam" id="PF02117">
    <property type="entry name" value="7TM_GPCR_Sra"/>
    <property type="match status" value="1"/>
</dbReference>
<evidence type="ECO:0000313" key="8">
    <source>
        <dbReference type="Proteomes" id="UP001328107"/>
    </source>
</evidence>
<comment type="caution">
    <text evidence="7">The sequence shown here is derived from an EMBL/GenBank/DDBJ whole genome shotgun (WGS) entry which is preliminary data.</text>
</comment>
<accession>A0AAN4ZHD3</accession>
<feature type="transmembrane region" description="Helical" evidence="6">
    <location>
        <begin position="238"/>
        <end position="264"/>
    </location>
</feature>
<evidence type="ECO:0000256" key="1">
    <source>
        <dbReference type="ARBA" id="ARBA00004141"/>
    </source>
</evidence>
<evidence type="ECO:0008006" key="9">
    <source>
        <dbReference type="Google" id="ProtNLM"/>
    </source>
</evidence>
<keyword evidence="2 6" id="KW-0812">Transmembrane</keyword>
<evidence type="ECO:0000256" key="2">
    <source>
        <dbReference type="ARBA" id="ARBA00022692"/>
    </source>
</evidence>
<feature type="transmembrane region" description="Helical" evidence="6">
    <location>
        <begin position="111"/>
        <end position="133"/>
    </location>
</feature>
<keyword evidence="8" id="KW-1185">Reference proteome</keyword>
<dbReference type="AlphaFoldDB" id="A0AAN4ZHD3"/>
<evidence type="ECO:0000256" key="6">
    <source>
        <dbReference type="SAM" id="Phobius"/>
    </source>
</evidence>
<reference evidence="8" key="1">
    <citation type="submission" date="2022-10" db="EMBL/GenBank/DDBJ databases">
        <title>Genome assembly of Pristionchus species.</title>
        <authorList>
            <person name="Yoshida K."/>
            <person name="Sommer R.J."/>
        </authorList>
    </citation>
    <scope>NUCLEOTIDE SEQUENCE [LARGE SCALE GENOMIC DNA]</scope>
    <source>
        <strain evidence="8">RS5460</strain>
    </source>
</reference>